<keyword evidence="1" id="KW-1133">Transmembrane helix</keyword>
<proteinExistence type="predicted"/>
<feature type="transmembrane region" description="Helical" evidence="1">
    <location>
        <begin position="21"/>
        <end position="41"/>
    </location>
</feature>
<dbReference type="GeneID" id="89510435"/>
<keyword evidence="3" id="KW-1185">Reference proteome</keyword>
<dbReference type="AlphaFoldDB" id="A0A1M5WYH4"/>
<reference evidence="3" key="1">
    <citation type="submission" date="2016-11" db="EMBL/GenBank/DDBJ databases">
        <authorList>
            <person name="Varghese N."/>
            <person name="Submissions S."/>
        </authorList>
    </citation>
    <scope>NUCLEOTIDE SEQUENCE [LARGE SCALE GENOMIC DNA]</scope>
    <source>
        <strain evidence="3">DSM 3071</strain>
    </source>
</reference>
<sequence length="150" mass="16840">MSNFSIVRDNMKKYIKALITSLIFVFLTWVYVAIMGTVIPILPDFISGLIESFPTAFLVITCTLIAVIVLLKVKPLDTIPKIAVFCVLSVLLNIAIYEFNNFVLWMIDPFAAEVIVFCNVISTVLTSAILLIAYLFKKIKATEKQNIITE</sequence>
<evidence type="ECO:0000256" key="1">
    <source>
        <dbReference type="SAM" id="Phobius"/>
    </source>
</evidence>
<gene>
    <name evidence="2" type="ORF">SAMN02745229_01183</name>
</gene>
<dbReference type="STRING" id="1121131.SAMN02745229_01183"/>
<feature type="transmembrane region" description="Helical" evidence="1">
    <location>
        <begin position="83"/>
        <end position="104"/>
    </location>
</feature>
<dbReference type="RefSeq" id="WP_073386260.1">
    <property type="nucleotide sequence ID" value="NZ_FQXK01000009.1"/>
</dbReference>
<dbReference type="Proteomes" id="UP000184278">
    <property type="component" value="Unassembled WGS sequence"/>
</dbReference>
<feature type="transmembrane region" description="Helical" evidence="1">
    <location>
        <begin position="53"/>
        <end position="71"/>
    </location>
</feature>
<keyword evidence="1" id="KW-0472">Membrane</keyword>
<evidence type="ECO:0000313" key="2">
    <source>
        <dbReference type="EMBL" id="SHH92561.1"/>
    </source>
</evidence>
<feature type="transmembrane region" description="Helical" evidence="1">
    <location>
        <begin position="110"/>
        <end position="136"/>
    </location>
</feature>
<protein>
    <submittedName>
        <fullName evidence="2">Uncharacterized protein</fullName>
    </submittedName>
</protein>
<keyword evidence="1" id="KW-0812">Transmembrane</keyword>
<organism evidence="2 3">
    <name type="scientific">Butyrivibrio fibrisolvens DSM 3071</name>
    <dbReference type="NCBI Taxonomy" id="1121131"/>
    <lineage>
        <taxon>Bacteria</taxon>
        <taxon>Bacillati</taxon>
        <taxon>Bacillota</taxon>
        <taxon>Clostridia</taxon>
        <taxon>Lachnospirales</taxon>
        <taxon>Lachnospiraceae</taxon>
        <taxon>Butyrivibrio</taxon>
    </lineage>
</organism>
<evidence type="ECO:0000313" key="3">
    <source>
        <dbReference type="Proteomes" id="UP000184278"/>
    </source>
</evidence>
<name>A0A1M5WYH4_BUTFI</name>
<dbReference type="EMBL" id="FQXK01000009">
    <property type="protein sequence ID" value="SHH92561.1"/>
    <property type="molecule type" value="Genomic_DNA"/>
</dbReference>
<accession>A0A1M5WYH4</accession>